<gene>
    <name evidence="2" type="ORF">ACFSUS_01400</name>
</gene>
<dbReference type="Proteomes" id="UP001597469">
    <property type="component" value="Unassembled WGS sequence"/>
</dbReference>
<feature type="signal peptide" evidence="1">
    <location>
        <begin position="1"/>
        <end position="21"/>
    </location>
</feature>
<comment type="caution">
    <text evidence="2">The sequence shown here is derived from an EMBL/GenBank/DDBJ whole genome shotgun (WGS) entry which is preliminary data.</text>
</comment>
<dbReference type="RefSeq" id="WP_381518034.1">
    <property type="nucleotide sequence ID" value="NZ_JBHULN010000001.1"/>
</dbReference>
<evidence type="ECO:0000313" key="3">
    <source>
        <dbReference type="Proteomes" id="UP001597469"/>
    </source>
</evidence>
<protein>
    <recommendedName>
        <fullName evidence="4">Lipoprotein</fullName>
    </recommendedName>
</protein>
<keyword evidence="3" id="KW-1185">Reference proteome</keyword>
<sequence>MKRLIKTLSFALFATVSTALISCNHANEATPKQPSGTATQTNQAEYQRLMNARQQYTGVTFDITSVQRQGDVLTIQVKGGCSADNYKVVWNGYLMQSYPMQTNLVVAYEGNSNCSTPGAYTLTVDLKALLGSVASPSETQVQVSNGSKVKDVVVDPSGVVSNK</sequence>
<evidence type="ECO:0008006" key="4">
    <source>
        <dbReference type="Google" id="ProtNLM"/>
    </source>
</evidence>
<feature type="chain" id="PRO_5047109310" description="Lipoprotein" evidence="1">
    <location>
        <begin position="22"/>
        <end position="163"/>
    </location>
</feature>
<dbReference type="EMBL" id="JBHULN010000001">
    <property type="protein sequence ID" value="MFD2569268.1"/>
    <property type="molecule type" value="Genomic_DNA"/>
</dbReference>
<evidence type="ECO:0000256" key="1">
    <source>
        <dbReference type="SAM" id="SignalP"/>
    </source>
</evidence>
<organism evidence="2 3">
    <name type="scientific">Spirosoma soli</name>
    <dbReference type="NCBI Taxonomy" id="1770529"/>
    <lineage>
        <taxon>Bacteria</taxon>
        <taxon>Pseudomonadati</taxon>
        <taxon>Bacteroidota</taxon>
        <taxon>Cytophagia</taxon>
        <taxon>Cytophagales</taxon>
        <taxon>Cytophagaceae</taxon>
        <taxon>Spirosoma</taxon>
    </lineage>
</organism>
<dbReference type="PROSITE" id="PS51257">
    <property type="entry name" value="PROKAR_LIPOPROTEIN"/>
    <property type="match status" value="1"/>
</dbReference>
<reference evidence="3" key="1">
    <citation type="journal article" date="2019" name="Int. J. Syst. Evol. Microbiol.">
        <title>The Global Catalogue of Microorganisms (GCM) 10K type strain sequencing project: providing services to taxonomists for standard genome sequencing and annotation.</title>
        <authorList>
            <consortium name="The Broad Institute Genomics Platform"/>
            <consortium name="The Broad Institute Genome Sequencing Center for Infectious Disease"/>
            <person name="Wu L."/>
            <person name="Ma J."/>
        </authorList>
    </citation>
    <scope>NUCLEOTIDE SEQUENCE [LARGE SCALE GENOMIC DNA]</scope>
    <source>
        <strain evidence="3">KCTC 42805</strain>
    </source>
</reference>
<keyword evidence="1" id="KW-0732">Signal</keyword>
<accession>A0ABW5LWU5</accession>
<evidence type="ECO:0000313" key="2">
    <source>
        <dbReference type="EMBL" id="MFD2569268.1"/>
    </source>
</evidence>
<name>A0ABW5LWU5_9BACT</name>
<proteinExistence type="predicted"/>